<dbReference type="AlphaFoldDB" id="A0A7W5E471"/>
<keyword evidence="1" id="KW-0732">Signal</keyword>
<comment type="caution">
    <text evidence="2">The sequence shown here is derived from an EMBL/GenBank/DDBJ whole genome shotgun (WGS) entry which is preliminary data.</text>
</comment>
<feature type="chain" id="PRO_5031550006" evidence="1">
    <location>
        <begin position="27"/>
        <end position="117"/>
    </location>
</feature>
<dbReference type="EMBL" id="JACHXU010000028">
    <property type="protein sequence ID" value="MBB3209849.1"/>
    <property type="molecule type" value="Genomic_DNA"/>
</dbReference>
<name>A0A7W5E471_9BACT</name>
<keyword evidence="3" id="KW-1185">Reference proteome</keyword>
<evidence type="ECO:0000313" key="3">
    <source>
        <dbReference type="Proteomes" id="UP000536179"/>
    </source>
</evidence>
<dbReference type="Proteomes" id="UP000536179">
    <property type="component" value="Unassembled WGS sequence"/>
</dbReference>
<organism evidence="2 3">
    <name type="scientific">Aporhodopirellula rubra</name>
    <dbReference type="NCBI Taxonomy" id="980271"/>
    <lineage>
        <taxon>Bacteria</taxon>
        <taxon>Pseudomonadati</taxon>
        <taxon>Planctomycetota</taxon>
        <taxon>Planctomycetia</taxon>
        <taxon>Pirellulales</taxon>
        <taxon>Pirellulaceae</taxon>
        <taxon>Aporhodopirellula</taxon>
    </lineage>
</organism>
<gene>
    <name evidence="2" type="ORF">FHS27_005694</name>
</gene>
<sequence>MRLNTGKLNTGVLMVVIALSPGFASAADWINGIAPKPAAESENCEGALFDFPMSRALGFRSSHQAIDADRERTFHFPLVPYQVLPMQHQFDDPVAPIGDFPDKSEPDYWSGYTIASR</sequence>
<feature type="signal peptide" evidence="1">
    <location>
        <begin position="1"/>
        <end position="26"/>
    </location>
</feature>
<reference evidence="2 3" key="1">
    <citation type="submission" date="2020-08" db="EMBL/GenBank/DDBJ databases">
        <title>Genomic Encyclopedia of Type Strains, Phase III (KMG-III): the genomes of soil and plant-associated and newly described type strains.</title>
        <authorList>
            <person name="Whitman W."/>
        </authorList>
    </citation>
    <scope>NUCLEOTIDE SEQUENCE [LARGE SCALE GENOMIC DNA]</scope>
    <source>
        <strain evidence="2 3">CECT 8075</strain>
    </source>
</reference>
<evidence type="ECO:0000256" key="1">
    <source>
        <dbReference type="SAM" id="SignalP"/>
    </source>
</evidence>
<evidence type="ECO:0000313" key="2">
    <source>
        <dbReference type="EMBL" id="MBB3209849.1"/>
    </source>
</evidence>
<proteinExistence type="predicted"/>
<protein>
    <submittedName>
        <fullName evidence="2">Uncharacterized protein</fullName>
    </submittedName>
</protein>
<dbReference type="RefSeq" id="WP_184308778.1">
    <property type="nucleotide sequence ID" value="NZ_JACHXU010000028.1"/>
</dbReference>
<accession>A0A7W5E471</accession>